<sequence>MRMAVLDFDWQPPSGQVAEGATMVSAPNAGKFVADSVSSRLLTVSGFEMIERSRLNQLLREKDLSQTDLIDQGQYKEIGQFLGVDYLVLGTVSTYTTWANGPLSGHLVSFSCRCIHVETGKVVWMLSGATEKGPTGPLDPAISVRDILNDAIPKLIQQLAQAAARIPT</sequence>
<comment type="caution">
    <text evidence="1">The sequence shown here is derived from an EMBL/GenBank/DDBJ whole genome shotgun (WGS) entry which is preliminary data.</text>
</comment>
<organism evidence="1">
    <name type="scientific">marine sediment metagenome</name>
    <dbReference type="NCBI Taxonomy" id="412755"/>
    <lineage>
        <taxon>unclassified sequences</taxon>
        <taxon>metagenomes</taxon>
        <taxon>ecological metagenomes</taxon>
    </lineage>
</organism>
<dbReference type="Gene3D" id="3.40.50.10610">
    <property type="entry name" value="ABC-type transport auxiliary lipoprotein component"/>
    <property type="match status" value="1"/>
</dbReference>
<gene>
    <name evidence="1" type="ORF">LCGC14_0402220</name>
</gene>
<dbReference type="AlphaFoldDB" id="A0A0F9VIJ9"/>
<dbReference type="EMBL" id="LAZR01000346">
    <property type="protein sequence ID" value="KKN73326.1"/>
    <property type="molecule type" value="Genomic_DNA"/>
</dbReference>
<evidence type="ECO:0008006" key="2">
    <source>
        <dbReference type="Google" id="ProtNLM"/>
    </source>
</evidence>
<evidence type="ECO:0000313" key="1">
    <source>
        <dbReference type="EMBL" id="KKN73326.1"/>
    </source>
</evidence>
<accession>A0A0F9VIJ9</accession>
<dbReference type="Pfam" id="PF03783">
    <property type="entry name" value="CsgG"/>
    <property type="match status" value="1"/>
</dbReference>
<proteinExistence type="predicted"/>
<dbReference type="GO" id="GO:0030288">
    <property type="term" value="C:outer membrane-bounded periplasmic space"/>
    <property type="evidence" value="ECO:0007669"/>
    <property type="project" value="InterPro"/>
</dbReference>
<name>A0A0F9VIJ9_9ZZZZ</name>
<dbReference type="InterPro" id="IPR005534">
    <property type="entry name" value="Curli_assmbl/transp-comp_CsgG"/>
</dbReference>
<protein>
    <recommendedName>
        <fullName evidence="2">Curli production assembly/transport component CsgG</fullName>
    </recommendedName>
</protein>
<reference evidence="1" key="1">
    <citation type="journal article" date="2015" name="Nature">
        <title>Complex archaea that bridge the gap between prokaryotes and eukaryotes.</title>
        <authorList>
            <person name="Spang A."/>
            <person name="Saw J.H."/>
            <person name="Jorgensen S.L."/>
            <person name="Zaremba-Niedzwiedzka K."/>
            <person name="Martijn J."/>
            <person name="Lind A.E."/>
            <person name="van Eijk R."/>
            <person name="Schleper C."/>
            <person name="Guy L."/>
            <person name="Ettema T.J."/>
        </authorList>
    </citation>
    <scope>NUCLEOTIDE SEQUENCE</scope>
</reference>